<reference evidence="9 10" key="1">
    <citation type="submission" date="2019-01" db="EMBL/GenBank/DDBJ databases">
        <authorList>
            <person name="Chen W.-M."/>
        </authorList>
    </citation>
    <scope>NUCLEOTIDE SEQUENCE [LARGE SCALE GENOMIC DNA]</scope>
    <source>
        <strain evidence="9 10">CCP-7</strain>
    </source>
</reference>
<protein>
    <submittedName>
        <fullName evidence="9">C-type cytochrome</fullName>
    </submittedName>
</protein>
<gene>
    <name evidence="9" type="ORF">EOD43_05335</name>
</gene>
<dbReference type="InterPro" id="IPR009056">
    <property type="entry name" value="Cyt_c-like_dom"/>
</dbReference>
<evidence type="ECO:0000256" key="1">
    <source>
        <dbReference type="ARBA" id="ARBA00022448"/>
    </source>
</evidence>
<dbReference type="Gene3D" id="1.10.760.10">
    <property type="entry name" value="Cytochrome c-like domain"/>
    <property type="match status" value="1"/>
</dbReference>
<name>A0A437M6N4_9SPHN</name>
<comment type="caution">
    <text evidence="9">The sequence shown here is derived from an EMBL/GenBank/DDBJ whole genome shotgun (WGS) entry which is preliminary data.</text>
</comment>
<evidence type="ECO:0000259" key="8">
    <source>
        <dbReference type="PROSITE" id="PS51007"/>
    </source>
</evidence>
<dbReference type="AlphaFoldDB" id="A0A437M6N4"/>
<keyword evidence="1" id="KW-0813">Transport</keyword>
<evidence type="ECO:0000313" key="10">
    <source>
        <dbReference type="Proteomes" id="UP000282971"/>
    </source>
</evidence>
<feature type="chain" id="PRO_5019554916" evidence="7">
    <location>
        <begin position="32"/>
        <end position="134"/>
    </location>
</feature>
<dbReference type="PANTHER" id="PTHR11961">
    <property type="entry name" value="CYTOCHROME C"/>
    <property type="match status" value="1"/>
</dbReference>
<dbReference type="Pfam" id="PF00034">
    <property type="entry name" value="Cytochrom_C"/>
    <property type="match status" value="1"/>
</dbReference>
<dbReference type="PROSITE" id="PS51007">
    <property type="entry name" value="CYTC"/>
    <property type="match status" value="1"/>
</dbReference>
<evidence type="ECO:0000256" key="7">
    <source>
        <dbReference type="SAM" id="SignalP"/>
    </source>
</evidence>
<dbReference type="GO" id="GO:0020037">
    <property type="term" value="F:heme binding"/>
    <property type="evidence" value="ECO:0007669"/>
    <property type="project" value="InterPro"/>
</dbReference>
<sequence length="134" mass="14104">MRSSVPVPLSVATSTLIVVGAIMMMTTNAAAQTPMTGAEGARLYQARCGTCHSIAANKIGPAHKGVFGRQSAMAPGYNYSPALRAANINWNAATLDQWLQGPQKMVKGSRMFLAVPNPTERAAIIAFLQSDAAK</sequence>
<organism evidence="9 10">
    <name type="scientific">Sphingomonas crocodyli</name>
    <dbReference type="NCBI Taxonomy" id="1979270"/>
    <lineage>
        <taxon>Bacteria</taxon>
        <taxon>Pseudomonadati</taxon>
        <taxon>Pseudomonadota</taxon>
        <taxon>Alphaproteobacteria</taxon>
        <taxon>Sphingomonadales</taxon>
        <taxon>Sphingomonadaceae</taxon>
        <taxon>Sphingomonas</taxon>
    </lineage>
</organism>
<dbReference type="PRINTS" id="PR00604">
    <property type="entry name" value="CYTCHRMECIAB"/>
</dbReference>
<evidence type="ECO:0000256" key="6">
    <source>
        <dbReference type="PROSITE-ProRule" id="PRU00433"/>
    </source>
</evidence>
<dbReference type="GO" id="GO:0046872">
    <property type="term" value="F:metal ion binding"/>
    <property type="evidence" value="ECO:0007669"/>
    <property type="project" value="UniProtKB-KW"/>
</dbReference>
<evidence type="ECO:0000256" key="4">
    <source>
        <dbReference type="ARBA" id="ARBA00022982"/>
    </source>
</evidence>
<feature type="signal peptide" evidence="7">
    <location>
        <begin position="1"/>
        <end position="31"/>
    </location>
</feature>
<dbReference type="GO" id="GO:0009055">
    <property type="term" value="F:electron transfer activity"/>
    <property type="evidence" value="ECO:0007669"/>
    <property type="project" value="InterPro"/>
</dbReference>
<dbReference type="InterPro" id="IPR036909">
    <property type="entry name" value="Cyt_c-like_dom_sf"/>
</dbReference>
<keyword evidence="10" id="KW-1185">Reference proteome</keyword>
<keyword evidence="2 6" id="KW-0349">Heme</keyword>
<evidence type="ECO:0000256" key="5">
    <source>
        <dbReference type="ARBA" id="ARBA00023004"/>
    </source>
</evidence>
<keyword evidence="7" id="KW-0732">Signal</keyword>
<proteinExistence type="predicted"/>
<keyword evidence="4" id="KW-0249">Electron transport</keyword>
<dbReference type="Proteomes" id="UP000282971">
    <property type="component" value="Unassembled WGS sequence"/>
</dbReference>
<dbReference type="SUPFAM" id="SSF46626">
    <property type="entry name" value="Cytochrome c"/>
    <property type="match status" value="1"/>
</dbReference>
<dbReference type="EMBL" id="SACN01000001">
    <property type="protein sequence ID" value="RVT93309.1"/>
    <property type="molecule type" value="Genomic_DNA"/>
</dbReference>
<evidence type="ECO:0000256" key="2">
    <source>
        <dbReference type="ARBA" id="ARBA00022617"/>
    </source>
</evidence>
<keyword evidence="5 6" id="KW-0408">Iron</keyword>
<evidence type="ECO:0000256" key="3">
    <source>
        <dbReference type="ARBA" id="ARBA00022723"/>
    </source>
</evidence>
<feature type="domain" description="Cytochrome c" evidence="8">
    <location>
        <begin position="35"/>
        <end position="132"/>
    </location>
</feature>
<keyword evidence="3 6" id="KW-0479">Metal-binding</keyword>
<evidence type="ECO:0000313" key="9">
    <source>
        <dbReference type="EMBL" id="RVT93309.1"/>
    </source>
</evidence>
<accession>A0A437M6N4</accession>
<dbReference type="OrthoDB" id="9805828at2"/>
<dbReference type="InterPro" id="IPR002327">
    <property type="entry name" value="Cyt_c_1A/1B"/>
</dbReference>